<dbReference type="Proteomes" id="UP000799423">
    <property type="component" value="Unassembled WGS sequence"/>
</dbReference>
<sequence length="291" mass="33037">MSLLSPQFQIISDLHLETPISNPQYETYVPNIMANNVLLLGDIGLVKDAGLFTWLRRFLERNRSTRIFYILGNHEPYQLTLAATIQELRDFEVEANSEYGGRFKFLHRDRYDIDQYITILGCTLWTSVQSNQSAEVCQRLTDFNSARGIQHWSLENALEEHQKDLGWLNDQVLKIQSSEPNRQILVATHHCPTTDPRATNPAHSGSTVSSAFVSDLSGQPCWTSTAVKMWAFGHTHYDCMFYDGETGKLVIANQKDYNKKGLSTKTVEIRNDISSASFIMTGKDFRKCGSS</sequence>
<dbReference type="PANTHER" id="PTHR37844:SF2">
    <property type="entry name" value="SER_THR PROTEIN PHOSPHATASE SUPERFAMILY (AFU_ORTHOLOGUE AFUA_1G14840)"/>
    <property type="match status" value="1"/>
</dbReference>
<dbReference type="GO" id="GO:0016787">
    <property type="term" value="F:hydrolase activity"/>
    <property type="evidence" value="ECO:0007669"/>
    <property type="project" value="InterPro"/>
</dbReference>
<evidence type="ECO:0000259" key="1">
    <source>
        <dbReference type="Pfam" id="PF00149"/>
    </source>
</evidence>
<name>A0A6A7B7E7_9PLEO</name>
<dbReference type="InterPro" id="IPR004843">
    <property type="entry name" value="Calcineurin-like_PHP"/>
</dbReference>
<accession>A0A6A7B7E7</accession>
<gene>
    <name evidence="2" type="ORF">T440DRAFT_507266</name>
</gene>
<evidence type="ECO:0000313" key="3">
    <source>
        <dbReference type="Proteomes" id="UP000799423"/>
    </source>
</evidence>
<dbReference type="OrthoDB" id="550558at2759"/>
<dbReference type="AlphaFoldDB" id="A0A6A7B7E7"/>
<organism evidence="2 3">
    <name type="scientific">Plenodomus tracheiphilus IPT5</name>
    <dbReference type="NCBI Taxonomy" id="1408161"/>
    <lineage>
        <taxon>Eukaryota</taxon>
        <taxon>Fungi</taxon>
        <taxon>Dikarya</taxon>
        <taxon>Ascomycota</taxon>
        <taxon>Pezizomycotina</taxon>
        <taxon>Dothideomycetes</taxon>
        <taxon>Pleosporomycetidae</taxon>
        <taxon>Pleosporales</taxon>
        <taxon>Pleosporineae</taxon>
        <taxon>Leptosphaeriaceae</taxon>
        <taxon>Plenodomus</taxon>
    </lineage>
</organism>
<protein>
    <recommendedName>
        <fullName evidence="1">Calcineurin-like phosphoesterase domain-containing protein</fullName>
    </recommendedName>
</protein>
<dbReference type="Pfam" id="PF00149">
    <property type="entry name" value="Metallophos"/>
    <property type="match status" value="1"/>
</dbReference>
<dbReference type="EMBL" id="MU006302">
    <property type="protein sequence ID" value="KAF2851360.1"/>
    <property type="molecule type" value="Genomic_DNA"/>
</dbReference>
<feature type="domain" description="Calcineurin-like phosphoesterase" evidence="1">
    <location>
        <begin position="10"/>
        <end position="237"/>
    </location>
</feature>
<proteinExistence type="predicted"/>
<reference evidence="2" key="1">
    <citation type="submission" date="2020-01" db="EMBL/GenBank/DDBJ databases">
        <authorList>
            <consortium name="DOE Joint Genome Institute"/>
            <person name="Haridas S."/>
            <person name="Albert R."/>
            <person name="Binder M."/>
            <person name="Bloem J."/>
            <person name="Labutti K."/>
            <person name="Salamov A."/>
            <person name="Andreopoulos B."/>
            <person name="Baker S.E."/>
            <person name="Barry K."/>
            <person name="Bills G."/>
            <person name="Bluhm B.H."/>
            <person name="Cannon C."/>
            <person name="Castanera R."/>
            <person name="Culley D.E."/>
            <person name="Daum C."/>
            <person name="Ezra D."/>
            <person name="Gonzalez J.B."/>
            <person name="Henrissat B."/>
            <person name="Kuo A."/>
            <person name="Liang C."/>
            <person name="Lipzen A."/>
            <person name="Lutzoni F."/>
            <person name="Magnuson J."/>
            <person name="Mondo S."/>
            <person name="Nolan M."/>
            <person name="Ohm R."/>
            <person name="Pangilinan J."/>
            <person name="Park H.-J."/>
            <person name="Ramirez L."/>
            <person name="Alfaro M."/>
            <person name="Sun H."/>
            <person name="Tritt A."/>
            <person name="Yoshinaga Y."/>
            <person name="Zwiers L.-H."/>
            <person name="Turgeon B.G."/>
            <person name="Goodwin S.B."/>
            <person name="Spatafora J.W."/>
            <person name="Crous P.W."/>
            <person name="Grigoriev I.V."/>
        </authorList>
    </citation>
    <scope>NUCLEOTIDE SEQUENCE</scope>
    <source>
        <strain evidence="2">IPT5</strain>
    </source>
</reference>
<dbReference type="PANTHER" id="PTHR37844">
    <property type="entry name" value="SER/THR PROTEIN PHOSPHATASE SUPERFAMILY (AFU_ORTHOLOGUE AFUA_1G14840)"/>
    <property type="match status" value="1"/>
</dbReference>
<keyword evidence="3" id="KW-1185">Reference proteome</keyword>
<dbReference type="Gene3D" id="3.60.21.10">
    <property type="match status" value="1"/>
</dbReference>
<dbReference type="InterPro" id="IPR029052">
    <property type="entry name" value="Metallo-depent_PP-like"/>
</dbReference>
<dbReference type="SUPFAM" id="SSF56300">
    <property type="entry name" value="Metallo-dependent phosphatases"/>
    <property type="match status" value="1"/>
</dbReference>
<evidence type="ECO:0000313" key="2">
    <source>
        <dbReference type="EMBL" id="KAF2851360.1"/>
    </source>
</evidence>